<dbReference type="OrthoDB" id="2376860at2"/>
<organism evidence="1 2">
    <name type="scientific">Alicyclobacillus ferrooxydans</name>
    <dbReference type="NCBI Taxonomy" id="471514"/>
    <lineage>
        <taxon>Bacteria</taxon>
        <taxon>Bacillati</taxon>
        <taxon>Bacillota</taxon>
        <taxon>Bacilli</taxon>
        <taxon>Bacillales</taxon>
        <taxon>Alicyclobacillaceae</taxon>
        <taxon>Alicyclobacillus</taxon>
    </lineage>
</organism>
<dbReference type="STRING" id="471514.AN477_11205"/>
<proteinExistence type="predicted"/>
<evidence type="ECO:0000313" key="1">
    <source>
        <dbReference type="EMBL" id="KPV43716.1"/>
    </source>
</evidence>
<evidence type="ECO:0000313" key="2">
    <source>
        <dbReference type="Proteomes" id="UP000050482"/>
    </source>
</evidence>
<dbReference type="PROSITE" id="PS51257">
    <property type="entry name" value="PROKAR_LIPOPROTEIN"/>
    <property type="match status" value="1"/>
</dbReference>
<protein>
    <submittedName>
        <fullName evidence="1">Uncharacterized protein</fullName>
    </submittedName>
</protein>
<comment type="caution">
    <text evidence="1">The sequence shown here is derived from an EMBL/GenBank/DDBJ whole genome shotgun (WGS) entry which is preliminary data.</text>
</comment>
<sequence length="90" mass="10265">MKLREHFLLGTNHATISCTAKGDEDRHSLFVYSMTAILARYEEEFGKEAALTLIEALRTPVEDGSGSTTWRLRDEDSCWSEAKRQLESEK</sequence>
<reference evidence="1 2" key="1">
    <citation type="submission" date="2015-09" db="EMBL/GenBank/DDBJ databases">
        <title>Draft genome sequence of Alicyclobacillus ferrooxydans DSM 22381.</title>
        <authorList>
            <person name="Hemp J."/>
        </authorList>
    </citation>
    <scope>NUCLEOTIDE SEQUENCE [LARGE SCALE GENOMIC DNA]</scope>
    <source>
        <strain evidence="1 2">TC-34</strain>
    </source>
</reference>
<keyword evidence="2" id="KW-1185">Reference proteome</keyword>
<dbReference type="Proteomes" id="UP000050482">
    <property type="component" value="Unassembled WGS sequence"/>
</dbReference>
<dbReference type="RefSeq" id="WP_054969247.1">
    <property type="nucleotide sequence ID" value="NZ_LJCO01000046.1"/>
</dbReference>
<accession>A0A0P9EKN7</accession>
<name>A0A0P9EKN7_9BACL</name>
<gene>
    <name evidence="1" type="ORF">AN477_11205</name>
</gene>
<dbReference type="AlphaFoldDB" id="A0A0P9EKN7"/>
<dbReference type="EMBL" id="LJCO01000046">
    <property type="protein sequence ID" value="KPV43716.1"/>
    <property type="molecule type" value="Genomic_DNA"/>
</dbReference>